<dbReference type="KEGG" id="ffu:CLAFUR5_05467"/>
<dbReference type="GO" id="GO:0005507">
    <property type="term" value="F:copper ion binding"/>
    <property type="evidence" value="ECO:0007669"/>
    <property type="project" value="TreeGrafter"/>
</dbReference>
<proteinExistence type="inferred from homology"/>
<comment type="similarity">
    <text evidence="1">Belongs to the CutC family.</text>
</comment>
<dbReference type="InterPro" id="IPR005627">
    <property type="entry name" value="CutC-like"/>
</dbReference>
<dbReference type="PANTHER" id="PTHR12598">
    <property type="entry name" value="COPPER HOMEOSTASIS PROTEIN CUTC"/>
    <property type="match status" value="1"/>
</dbReference>
<dbReference type="SUPFAM" id="SSF110395">
    <property type="entry name" value="CutC-like"/>
    <property type="match status" value="1"/>
</dbReference>
<dbReference type="InterPro" id="IPR036822">
    <property type="entry name" value="CutC-like_dom_sf"/>
</dbReference>
<dbReference type="Gene3D" id="3.20.20.380">
    <property type="entry name" value="Copper homeostasis (CutC) domain"/>
    <property type="match status" value="1"/>
</dbReference>
<keyword evidence="4" id="KW-1185">Reference proteome</keyword>
<dbReference type="AlphaFoldDB" id="A0A9Q8LIU3"/>
<dbReference type="OrthoDB" id="7392499at2759"/>
<evidence type="ECO:0000256" key="2">
    <source>
        <dbReference type="ARBA" id="ARBA00019014"/>
    </source>
</evidence>
<evidence type="ECO:0000256" key="1">
    <source>
        <dbReference type="ARBA" id="ARBA00007768"/>
    </source>
</evidence>
<dbReference type="GeneID" id="71985345"/>
<evidence type="ECO:0000313" key="4">
    <source>
        <dbReference type="Proteomes" id="UP000756132"/>
    </source>
</evidence>
<name>A0A9Q8LIU3_PASFU</name>
<gene>
    <name evidence="3" type="ORF">CLAFUR5_05467</name>
</gene>
<accession>A0A9Q8LIU3</accession>
<reference evidence="3" key="1">
    <citation type="submission" date="2021-12" db="EMBL/GenBank/DDBJ databases">
        <authorList>
            <person name="Zaccaron A."/>
            <person name="Stergiopoulos I."/>
        </authorList>
    </citation>
    <scope>NUCLEOTIDE SEQUENCE</scope>
    <source>
        <strain evidence="3">Race5_Kim</strain>
    </source>
</reference>
<reference evidence="3" key="2">
    <citation type="journal article" date="2022" name="Microb. Genom.">
        <title>A chromosome-scale genome assembly of the tomato pathogen Cladosporium fulvum reveals a compartmentalized genome architecture and the presence of a dispensable chromosome.</title>
        <authorList>
            <person name="Zaccaron A.Z."/>
            <person name="Chen L.H."/>
            <person name="Samaras A."/>
            <person name="Stergiopoulos I."/>
        </authorList>
    </citation>
    <scope>NUCLEOTIDE SEQUENCE</scope>
    <source>
        <strain evidence="3">Race5_Kim</strain>
    </source>
</reference>
<dbReference type="RefSeq" id="XP_047762658.1">
    <property type="nucleotide sequence ID" value="XM_047904615.1"/>
</dbReference>
<protein>
    <recommendedName>
        <fullName evidence="2">Copper homeostasis protein cutC homolog</fullName>
    </recommendedName>
</protein>
<dbReference type="Pfam" id="PF03932">
    <property type="entry name" value="CutC"/>
    <property type="match status" value="1"/>
</dbReference>
<organism evidence="3 4">
    <name type="scientific">Passalora fulva</name>
    <name type="common">Tomato leaf mold</name>
    <name type="synonym">Cladosporium fulvum</name>
    <dbReference type="NCBI Taxonomy" id="5499"/>
    <lineage>
        <taxon>Eukaryota</taxon>
        <taxon>Fungi</taxon>
        <taxon>Dikarya</taxon>
        <taxon>Ascomycota</taxon>
        <taxon>Pezizomycotina</taxon>
        <taxon>Dothideomycetes</taxon>
        <taxon>Dothideomycetidae</taxon>
        <taxon>Mycosphaerellales</taxon>
        <taxon>Mycosphaerellaceae</taxon>
        <taxon>Fulvia</taxon>
    </lineage>
</organism>
<dbReference type="EMBL" id="CP090167">
    <property type="protein sequence ID" value="UJO18292.1"/>
    <property type="molecule type" value="Genomic_DNA"/>
</dbReference>
<dbReference type="Proteomes" id="UP000756132">
    <property type="component" value="Chromosome 5"/>
</dbReference>
<dbReference type="PANTHER" id="PTHR12598:SF0">
    <property type="entry name" value="COPPER HOMEOSTASIS PROTEIN CUTC HOMOLOG"/>
    <property type="match status" value="1"/>
</dbReference>
<evidence type="ECO:0000313" key="3">
    <source>
        <dbReference type="EMBL" id="UJO18292.1"/>
    </source>
</evidence>
<sequence length="246" mass="27182">MADQLEICCFNLESALIAAREGAHRIELCQHPELQGTTPPREWLIAIKDEYPEIPVFIMIRPRGRNFVYGPSEIQQMKDCIESFKDIADGFVTGCLTEMKEVDIPKTTELVQAAAPLPCTFHKAFDEIYFHHRALEDVISTGCSALLTSGGEKTAAEATDSLKTLVARAIGRIDIIAAGGIRADNVDLIKDYSEAQWIHSSAIREGSSIADADEIKAMLKVVDPMGQGERDMAAMERDLLTFPKKE</sequence>